<feature type="transmembrane region" description="Helical" evidence="1">
    <location>
        <begin position="81"/>
        <end position="103"/>
    </location>
</feature>
<dbReference type="Gene3D" id="3.10.350.10">
    <property type="entry name" value="LysM domain"/>
    <property type="match status" value="2"/>
</dbReference>
<dbReference type="SMART" id="SM00257">
    <property type="entry name" value="LysM"/>
    <property type="match status" value="2"/>
</dbReference>
<gene>
    <name evidence="3" type="ORF">IWA51_08605</name>
</gene>
<evidence type="ECO:0000313" key="3">
    <source>
        <dbReference type="EMBL" id="QQA02253.1"/>
    </source>
</evidence>
<dbReference type="PROSITE" id="PS51782">
    <property type="entry name" value="LYSM"/>
    <property type="match status" value="2"/>
</dbReference>
<dbReference type="Pfam" id="PF01551">
    <property type="entry name" value="Peptidase_M23"/>
    <property type="match status" value="1"/>
</dbReference>
<proteinExistence type="predicted"/>
<dbReference type="CDD" id="cd00118">
    <property type="entry name" value="LysM"/>
    <property type="match status" value="2"/>
</dbReference>
<dbReference type="EMBL" id="CP064936">
    <property type="protein sequence ID" value="QQA02253.1"/>
    <property type="molecule type" value="Genomic_DNA"/>
</dbReference>
<dbReference type="PANTHER" id="PTHR21666">
    <property type="entry name" value="PEPTIDASE-RELATED"/>
    <property type="match status" value="1"/>
</dbReference>
<keyword evidence="1" id="KW-1133">Transmembrane helix</keyword>
<reference evidence="3 4" key="1">
    <citation type="submission" date="2020-11" db="EMBL/GenBank/DDBJ databases">
        <title>Treponema Peruensis nv. sp., first commensal Treponema isolated from human feces.</title>
        <authorList>
            <person name="Belkhou C."/>
            <person name="Raes J."/>
        </authorList>
    </citation>
    <scope>NUCLEOTIDE SEQUENCE [LARGE SCALE GENOMIC DNA]</scope>
    <source>
        <strain evidence="3 4">RCC2812</strain>
    </source>
</reference>
<keyword evidence="1" id="KW-0812">Transmembrane</keyword>
<dbReference type="KEGG" id="tper:IWA51_08605"/>
<dbReference type="InterPro" id="IPR050570">
    <property type="entry name" value="Cell_wall_metabolism_enzyme"/>
</dbReference>
<dbReference type="InterPro" id="IPR036779">
    <property type="entry name" value="LysM_dom_sf"/>
</dbReference>
<dbReference type="Pfam" id="PF01476">
    <property type="entry name" value="LysM"/>
    <property type="match status" value="2"/>
</dbReference>
<feature type="domain" description="LysM" evidence="2">
    <location>
        <begin position="166"/>
        <end position="211"/>
    </location>
</feature>
<dbReference type="PANTHER" id="PTHR21666:SF270">
    <property type="entry name" value="MUREIN HYDROLASE ACTIVATOR ENVC"/>
    <property type="match status" value="1"/>
</dbReference>
<dbReference type="AlphaFoldDB" id="A0A7T3RFU2"/>
<dbReference type="InterPro" id="IPR011055">
    <property type="entry name" value="Dup_hybrid_motif"/>
</dbReference>
<keyword evidence="4" id="KW-1185">Reference proteome</keyword>
<name>A0A7T3RFU2_9SPIR</name>
<keyword evidence="1" id="KW-0472">Membrane</keyword>
<feature type="domain" description="LysM" evidence="2">
    <location>
        <begin position="217"/>
        <end position="260"/>
    </location>
</feature>
<dbReference type="InterPro" id="IPR016047">
    <property type="entry name" value="M23ase_b-sheet_dom"/>
</dbReference>
<dbReference type="InterPro" id="IPR018392">
    <property type="entry name" value="LysM"/>
</dbReference>
<organism evidence="3 4">
    <name type="scientific">Treponema peruense</name>
    <dbReference type="NCBI Taxonomy" id="2787628"/>
    <lineage>
        <taxon>Bacteria</taxon>
        <taxon>Pseudomonadati</taxon>
        <taxon>Spirochaetota</taxon>
        <taxon>Spirochaetia</taxon>
        <taxon>Spirochaetales</taxon>
        <taxon>Treponemataceae</taxon>
        <taxon>Treponema</taxon>
    </lineage>
</organism>
<evidence type="ECO:0000259" key="2">
    <source>
        <dbReference type="PROSITE" id="PS51782"/>
    </source>
</evidence>
<dbReference type="Gene3D" id="2.70.70.10">
    <property type="entry name" value="Glucose Permease (Domain IIA)"/>
    <property type="match status" value="1"/>
</dbReference>
<dbReference type="SUPFAM" id="SSF51261">
    <property type="entry name" value="Duplicated hybrid motif"/>
    <property type="match status" value="1"/>
</dbReference>
<dbReference type="Proteomes" id="UP000595224">
    <property type="component" value="Chromosome"/>
</dbReference>
<dbReference type="CDD" id="cd12797">
    <property type="entry name" value="M23_peptidase"/>
    <property type="match status" value="1"/>
</dbReference>
<accession>A0A7T3RFU2</accession>
<dbReference type="GO" id="GO:0004222">
    <property type="term" value="F:metalloendopeptidase activity"/>
    <property type="evidence" value="ECO:0007669"/>
    <property type="project" value="TreeGrafter"/>
</dbReference>
<evidence type="ECO:0000313" key="4">
    <source>
        <dbReference type="Proteomes" id="UP000595224"/>
    </source>
</evidence>
<evidence type="ECO:0000256" key="1">
    <source>
        <dbReference type="SAM" id="Phobius"/>
    </source>
</evidence>
<dbReference type="SUPFAM" id="SSF54106">
    <property type="entry name" value="LysM domain"/>
    <property type="match status" value="2"/>
</dbReference>
<protein>
    <submittedName>
        <fullName evidence="3">M23 family metallopeptidase</fullName>
    </submittedName>
</protein>
<sequence length="404" mass="44036">MEIINCSDFSGYGKRFENRSFLNFSFGKASGARHTSRSVAAHSVSLNRSLRYFNFHSFLSEAEGRCVLAARKLRSFIKSHASVIPFIALAAFVPFIVSVLLSFSEGFARRVDLGISAADNYVFLDSAMTDFAFERIGYFDTDGNVFSENGLPVSAKASFKEPVVFSEYTVRPGDTISGISLKFGLSNISTLIAVNKIDNVRSVRSGTKIRIPSVDGLVHTVSSGESLGSISSRYGVSIEDILDVNDMASDVLKTGSQLYIPGARLDKNTLRRAMGETFICPLTVRWRLTSKFGYRKDPFSGVDSHHTGIDMACPTGTSIRPAMNGTVAAAGFHKIYGNYVIIRHFDGYQTLYAHMSKILVSKGDEVSVGTKIGLVGSTGYSTGPHLHFSVYKNGRLVDPATVLK</sequence>